<dbReference type="AlphaFoldDB" id="A0AAE1RA19"/>
<dbReference type="SUPFAM" id="SSF53474">
    <property type="entry name" value="alpha/beta-Hydrolases"/>
    <property type="match status" value="1"/>
</dbReference>
<proteinExistence type="predicted"/>
<keyword evidence="2" id="KW-1185">Reference proteome</keyword>
<sequence>MGGQAVWGLLKYIPHRLAGAILLTPVTNYWWGSFATNLTKETYYEQLVQDQWTLRISHYLPWLTYWWNTQTWFPASSVAQCSDDILFEQDRVLMPAFDSYQSKYRVIHGKGGEGESENQYT</sequence>
<accession>A0AAE1RA19</accession>
<evidence type="ECO:0000313" key="2">
    <source>
        <dbReference type="Proteomes" id="UP001291623"/>
    </source>
</evidence>
<dbReference type="EMBL" id="JAVYJV010000017">
    <property type="protein sequence ID" value="KAK4348374.1"/>
    <property type="molecule type" value="Genomic_DNA"/>
</dbReference>
<protein>
    <submittedName>
        <fullName evidence="1">Uncharacterized protein</fullName>
    </submittedName>
</protein>
<dbReference type="PANTHER" id="PTHR45763">
    <property type="entry name" value="HYDROLASE, ALPHA/BETA FOLD FAMILY PROTEIN, EXPRESSED-RELATED"/>
    <property type="match status" value="1"/>
</dbReference>
<name>A0AAE1RA19_9SOLA</name>
<reference evidence="1" key="1">
    <citation type="submission" date="2023-12" db="EMBL/GenBank/DDBJ databases">
        <title>Genome assembly of Anisodus tanguticus.</title>
        <authorList>
            <person name="Wang Y.-J."/>
        </authorList>
    </citation>
    <scope>NUCLEOTIDE SEQUENCE</scope>
    <source>
        <strain evidence="1">KB-2021</strain>
        <tissue evidence="1">Leaf</tissue>
    </source>
</reference>
<evidence type="ECO:0000313" key="1">
    <source>
        <dbReference type="EMBL" id="KAK4348374.1"/>
    </source>
</evidence>
<dbReference type="Proteomes" id="UP001291623">
    <property type="component" value="Unassembled WGS sequence"/>
</dbReference>
<comment type="caution">
    <text evidence="1">The sequence shown here is derived from an EMBL/GenBank/DDBJ whole genome shotgun (WGS) entry which is preliminary data.</text>
</comment>
<gene>
    <name evidence="1" type="ORF">RND71_031129</name>
</gene>
<dbReference type="InterPro" id="IPR029058">
    <property type="entry name" value="AB_hydrolase_fold"/>
</dbReference>
<dbReference type="PANTHER" id="PTHR45763:SF18">
    <property type="entry name" value="AB HYDROLASE-1 DOMAIN-CONTAINING PROTEIN"/>
    <property type="match status" value="1"/>
</dbReference>
<organism evidence="1 2">
    <name type="scientific">Anisodus tanguticus</name>
    <dbReference type="NCBI Taxonomy" id="243964"/>
    <lineage>
        <taxon>Eukaryota</taxon>
        <taxon>Viridiplantae</taxon>
        <taxon>Streptophyta</taxon>
        <taxon>Embryophyta</taxon>
        <taxon>Tracheophyta</taxon>
        <taxon>Spermatophyta</taxon>
        <taxon>Magnoliopsida</taxon>
        <taxon>eudicotyledons</taxon>
        <taxon>Gunneridae</taxon>
        <taxon>Pentapetalae</taxon>
        <taxon>asterids</taxon>
        <taxon>lamiids</taxon>
        <taxon>Solanales</taxon>
        <taxon>Solanaceae</taxon>
        <taxon>Solanoideae</taxon>
        <taxon>Hyoscyameae</taxon>
        <taxon>Anisodus</taxon>
    </lineage>
</organism>